<keyword evidence="7 10" id="KW-1133">Transmembrane helix</keyword>
<evidence type="ECO:0000256" key="1">
    <source>
        <dbReference type="ARBA" id="ARBA00004141"/>
    </source>
</evidence>
<dbReference type="InterPro" id="IPR036640">
    <property type="entry name" value="ABC1_TM_sf"/>
</dbReference>
<dbReference type="InterPro" id="IPR011527">
    <property type="entry name" value="ABC1_TM_dom"/>
</dbReference>
<feature type="transmembrane region" description="Helical" evidence="10">
    <location>
        <begin position="234"/>
        <end position="252"/>
    </location>
</feature>
<dbReference type="PROSITE" id="PS50929">
    <property type="entry name" value="ABC_TM1F"/>
    <property type="match status" value="1"/>
</dbReference>
<dbReference type="GO" id="GO:0016020">
    <property type="term" value="C:membrane"/>
    <property type="evidence" value="ECO:0007669"/>
    <property type="project" value="UniProtKB-SubCell"/>
</dbReference>
<evidence type="ECO:0000256" key="6">
    <source>
        <dbReference type="ARBA" id="ARBA00022840"/>
    </source>
</evidence>
<feature type="transmembrane region" description="Helical" evidence="10">
    <location>
        <begin position="43"/>
        <end position="71"/>
    </location>
</feature>
<keyword evidence="2" id="KW-0813">Transport</keyword>
<protein>
    <submittedName>
        <fullName evidence="13">Uncharacterized protein</fullName>
    </submittedName>
</protein>
<name>A0A9J6F848_RHIMP</name>
<feature type="domain" description="ABC transporter" evidence="11">
    <location>
        <begin position="323"/>
        <end position="505"/>
    </location>
</feature>
<feature type="region of interest" description="Disordered" evidence="9">
    <location>
        <begin position="541"/>
        <end position="572"/>
    </location>
</feature>
<dbReference type="SUPFAM" id="SSF52540">
    <property type="entry name" value="P-loop containing nucleoside triphosphate hydrolases"/>
    <property type="match status" value="1"/>
</dbReference>
<dbReference type="InterPro" id="IPR027417">
    <property type="entry name" value="P-loop_NTPase"/>
</dbReference>
<evidence type="ECO:0000256" key="3">
    <source>
        <dbReference type="ARBA" id="ARBA00022692"/>
    </source>
</evidence>
<dbReference type="PROSITE" id="PS50893">
    <property type="entry name" value="ABC_TRANSPORTER_2"/>
    <property type="match status" value="1"/>
</dbReference>
<dbReference type="PANTHER" id="PTHR24223">
    <property type="entry name" value="ATP-BINDING CASSETTE SUB-FAMILY C"/>
    <property type="match status" value="1"/>
</dbReference>
<dbReference type="AlphaFoldDB" id="A0A9J6F848"/>
<accession>A0A9J6F848</accession>
<evidence type="ECO:0000256" key="9">
    <source>
        <dbReference type="SAM" id="MobiDB-lite"/>
    </source>
</evidence>
<gene>
    <name evidence="13" type="ORF">HPB51_019730</name>
</gene>
<evidence type="ECO:0000256" key="8">
    <source>
        <dbReference type="ARBA" id="ARBA00023136"/>
    </source>
</evidence>
<dbReference type="GO" id="GO:0016887">
    <property type="term" value="F:ATP hydrolysis activity"/>
    <property type="evidence" value="ECO:0007669"/>
    <property type="project" value="InterPro"/>
</dbReference>
<evidence type="ECO:0000256" key="5">
    <source>
        <dbReference type="ARBA" id="ARBA00022741"/>
    </source>
</evidence>
<dbReference type="Proteomes" id="UP000821866">
    <property type="component" value="Chromosome 1"/>
</dbReference>
<dbReference type="InterPro" id="IPR017871">
    <property type="entry name" value="ABC_transporter-like_CS"/>
</dbReference>
<evidence type="ECO:0000256" key="4">
    <source>
        <dbReference type="ARBA" id="ARBA00022737"/>
    </source>
</evidence>
<evidence type="ECO:0000256" key="10">
    <source>
        <dbReference type="SAM" id="Phobius"/>
    </source>
</evidence>
<dbReference type="EMBL" id="JABSTU010000001">
    <property type="protein sequence ID" value="KAH8041989.1"/>
    <property type="molecule type" value="Genomic_DNA"/>
</dbReference>
<feature type="transmembrane region" description="Helical" evidence="10">
    <location>
        <begin position="138"/>
        <end position="158"/>
    </location>
</feature>
<dbReference type="GO" id="GO:0140359">
    <property type="term" value="F:ABC-type transporter activity"/>
    <property type="evidence" value="ECO:0007669"/>
    <property type="project" value="InterPro"/>
</dbReference>
<dbReference type="InterPro" id="IPR050173">
    <property type="entry name" value="ABC_transporter_C-like"/>
</dbReference>
<keyword evidence="6" id="KW-0067">ATP-binding</keyword>
<evidence type="ECO:0000256" key="7">
    <source>
        <dbReference type="ARBA" id="ARBA00022989"/>
    </source>
</evidence>
<dbReference type="GO" id="GO:0005524">
    <property type="term" value="F:ATP binding"/>
    <property type="evidence" value="ECO:0007669"/>
    <property type="project" value="UniProtKB-KW"/>
</dbReference>
<keyword evidence="5" id="KW-0547">Nucleotide-binding</keyword>
<dbReference type="Gene3D" id="3.40.50.300">
    <property type="entry name" value="P-loop containing nucleotide triphosphate hydrolases"/>
    <property type="match status" value="2"/>
</dbReference>
<feature type="transmembrane region" description="Helical" evidence="10">
    <location>
        <begin position="258"/>
        <end position="277"/>
    </location>
</feature>
<dbReference type="InterPro" id="IPR003439">
    <property type="entry name" value="ABC_transporter-like_ATP-bd"/>
</dbReference>
<comment type="caution">
    <text evidence="13">The sequence shown here is derived from an EMBL/GenBank/DDBJ whole genome shotgun (WGS) entry which is preliminary data.</text>
</comment>
<evidence type="ECO:0000313" key="13">
    <source>
        <dbReference type="EMBL" id="KAH8041989.1"/>
    </source>
</evidence>
<evidence type="ECO:0000256" key="2">
    <source>
        <dbReference type="ARBA" id="ARBA00022448"/>
    </source>
</evidence>
<reference evidence="13" key="2">
    <citation type="submission" date="2021-09" db="EMBL/GenBank/DDBJ databases">
        <authorList>
            <person name="Jia N."/>
            <person name="Wang J."/>
            <person name="Shi W."/>
            <person name="Du L."/>
            <person name="Sun Y."/>
            <person name="Zhan W."/>
            <person name="Jiang J."/>
            <person name="Wang Q."/>
            <person name="Zhang B."/>
            <person name="Ji P."/>
            <person name="Sakyi L.B."/>
            <person name="Cui X."/>
            <person name="Yuan T."/>
            <person name="Jiang B."/>
            <person name="Yang W."/>
            <person name="Lam T.T.-Y."/>
            <person name="Chang Q."/>
            <person name="Ding S."/>
            <person name="Wang X."/>
            <person name="Zhu J."/>
            <person name="Ruan X."/>
            <person name="Zhao L."/>
            <person name="Wei J."/>
            <person name="Que T."/>
            <person name="Du C."/>
            <person name="Cheng J."/>
            <person name="Dai P."/>
            <person name="Han X."/>
            <person name="Huang E."/>
            <person name="Gao Y."/>
            <person name="Liu J."/>
            <person name="Shao H."/>
            <person name="Ye R."/>
            <person name="Li L."/>
            <person name="Wei W."/>
            <person name="Wang X."/>
            <person name="Wang C."/>
            <person name="Huo Q."/>
            <person name="Li W."/>
            <person name="Guo W."/>
            <person name="Chen H."/>
            <person name="Chen S."/>
            <person name="Zhou L."/>
            <person name="Zhou L."/>
            <person name="Ni X."/>
            <person name="Tian J."/>
            <person name="Zhou Y."/>
            <person name="Sheng Y."/>
            <person name="Liu T."/>
            <person name="Pan Y."/>
            <person name="Xia L."/>
            <person name="Li J."/>
            <person name="Zhao F."/>
            <person name="Cao W."/>
        </authorList>
    </citation>
    <scope>NUCLEOTIDE SEQUENCE</scope>
    <source>
        <strain evidence="13">Rmic-2018</strain>
        <tissue evidence="13">Larvae</tissue>
    </source>
</reference>
<evidence type="ECO:0000259" key="12">
    <source>
        <dbReference type="PROSITE" id="PS50929"/>
    </source>
</evidence>
<dbReference type="Pfam" id="PF00664">
    <property type="entry name" value="ABC_membrane"/>
    <property type="match status" value="1"/>
</dbReference>
<dbReference type="FunFam" id="1.20.1560.10:FF:000013">
    <property type="entry name" value="ABC transporter C family member 2"/>
    <property type="match status" value="1"/>
</dbReference>
<keyword evidence="3 10" id="KW-0812">Transmembrane</keyword>
<dbReference type="PROSITE" id="PS00211">
    <property type="entry name" value="ABC_TRANSPORTER_1"/>
    <property type="match status" value="1"/>
</dbReference>
<keyword evidence="8 10" id="KW-0472">Membrane</keyword>
<dbReference type="Gene3D" id="1.20.1560.10">
    <property type="entry name" value="ABC transporter type 1, transmembrane domain"/>
    <property type="match status" value="1"/>
</dbReference>
<evidence type="ECO:0000259" key="11">
    <source>
        <dbReference type="PROSITE" id="PS50893"/>
    </source>
</evidence>
<dbReference type="VEuPathDB" id="VectorBase:LOC119176009"/>
<comment type="subcellular location">
    <subcellularLocation>
        <location evidence="1">Membrane</location>
        <topology evidence="1">Multi-pass membrane protein</topology>
    </subcellularLocation>
</comment>
<dbReference type="SUPFAM" id="SSF90123">
    <property type="entry name" value="ABC transporter transmembrane region"/>
    <property type="match status" value="1"/>
</dbReference>
<organism evidence="13 14">
    <name type="scientific">Rhipicephalus microplus</name>
    <name type="common">Cattle tick</name>
    <name type="synonym">Boophilus microplus</name>
    <dbReference type="NCBI Taxonomy" id="6941"/>
    <lineage>
        <taxon>Eukaryota</taxon>
        <taxon>Metazoa</taxon>
        <taxon>Ecdysozoa</taxon>
        <taxon>Arthropoda</taxon>
        <taxon>Chelicerata</taxon>
        <taxon>Arachnida</taxon>
        <taxon>Acari</taxon>
        <taxon>Parasitiformes</taxon>
        <taxon>Ixodida</taxon>
        <taxon>Ixodoidea</taxon>
        <taxon>Ixodidae</taxon>
        <taxon>Rhipicephalinae</taxon>
        <taxon>Rhipicephalus</taxon>
        <taxon>Boophilus</taxon>
    </lineage>
</organism>
<dbReference type="PANTHER" id="PTHR24223:SF447">
    <property type="entry name" value="MULTIDRUG RESISTANCE-ASSOCIATED PROTEIN 5"/>
    <property type="match status" value="1"/>
</dbReference>
<feature type="domain" description="ABC transmembrane type-1" evidence="12">
    <location>
        <begin position="46"/>
        <end position="269"/>
    </location>
</feature>
<proteinExistence type="predicted"/>
<dbReference type="Pfam" id="PF00005">
    <property type="entry name" value="ABC_tran"/>
    <property type="match status" value="1"/>
</dbReference>
<reference evidence="13" key="1">
    <citation type="journal article" date="2020" name="Cell">
        <title>Large-Scale Comparative Analyses of Tick Genomes Elucidate Their Genetic Diversity and Vector Capacities.</title>
        <authorList>
            <consortium name="Tick Genome and Microbiome Consortium (TIGMIC)"/>
            <person name="Jia N."/>
            <person name="Wang J."/>
            <person name="Shi W."/>
            <person name="Du L."/>
            <person name="Sun Y."/>
            <person name="Zhan W."/>
            <person name="Jiang J.F."/>
            <person name="Wang Q."/>
            <person name="Zhang B."/>
            <person name="Ji P."/>
            <person name="Bell-Sakyi L."/>
            <person name="Cui X.M."/>
            <person name="Yuan T.T."/>
            <person name="Jiang B.G."/>
            <person name="Yang W.F."/>
            <person name="Lam T.T."/>
            <person name="Chang Q.C."/>
            <person name="Ding S.J."/>
            <person name="Wang X.J."/>
            <person name="Zhu J.G."/>
            <person name="Ruan X.D."/>
            <person name="Zhao L."/>
            <person name="Wei J.T."/>
            <person name="Ye R.Z."/>
            <person name="Que T.C."/>
            <person name="Du C.H."/>
            <person name="Zhou Y.H."/>
            <person name="Cheng J.X."/>
            <person name="Dai P.F."/>
            <person name="Guo W.B."/>
            <person name="Han X.H."/>
            <person name="Huang E.J."/>
            <person name="Li L.F."/>
            <person name="Wei W."/>
            <person name="Gao Y.C."/>
            <person name="Liu J.Z."/>
            <person name="Shao H.Z."/>
            <person name="Wang X."/>
            <person name="Wang C.C."/>
            <person name="Yang T.C."/>
            <person name="Huo Q.B."/>
            <person name="Li W."/>
            <person name="Chen H.Y."/>
            <person name="Chen S.E."/>
            <person name="Zhou L.G."/>
            <person name="Ni X.B."/>
            <person name="Tian J.H."/>
            <person name="Sheng Y."/>
            <person name="Liu T."/>
            <person name="Pan Y.S."/>
            <person name="Xia L.Y."/>
            <person name="Li J."/>
            <person name="Zhao F."/>
            <person name="Cao W.C."/>
        </authorList>
    </citation>
    <scope>NUCLEOTIDE SEQUENCE</scope>
    <source>
        <strain evidence="13">Rmic-2018</strain>
    </source>
</reference>
<keyword evidence="14" id="KW-1185">Reference proteome</keyword>
<keyword evidence="4" id="KW-0677">Repeat</keyword>
<evidence type="ECO:0000313" key="14">
    <source>
        <dbReference type="Proteomes" id="UP000821866"/>
    </source>
</evidence>
<sequence>MQTRKPAFANETSAQLPLTGVLSAHNQSFHKNSTDAHGHSDSIYYIAYGVAVPVMLLCGIVKGIACTVILLRASSKLHNKMLHGILRSPTGFFDVTPSGRITNRFSKDMDEMDIRVPFFLEMVVQSLLSIALQLIISVYVYKVFCIVLGAAVVVYLLLDRWLNVGVREVKKLDNVARSAVVVHLSTTLQGVAVIRVFGCHKWFTNKMYELVNKHSVAHVVFHLASRWFTLRMEFVGTCMVASAAFIVVIMRQSVSTGLAGLMLASVFSVCTFIPFIMRLKSELSARLTSMERIHEYCQDLTEEAPQHVQSCGEIKGWPTEGDLRFDQVCLRYREGLPLVLQNISFHARGGHKVGVVGRTGAGEPDGLALFWRASEGWVYNRCLSQKAEVIEKEDKQLECVVEKNGDNFSVGERQLLCLARAMLRHNKILVLDEATASVDAETDRLIQQTVREVFADCTVLTIAHRLHSVLDCDMVIVLDGGQVLLGAAPSRSRTPSQCARVDVTLFLVCRRSPRVISFASPLATLYRITLFTVRNARARSSRGHHTAARGSTESKGQVANVPKPMRCRPGNVPDDAAIGVRLKRKLIGKPLYKSGLVRKQNIHA</sequence>